<organism evidence="1 2">
    <name type="scientific">Pseudomonas amygdali pv. lachrymans</name>
    <name type="common">Pseudomonas syringae pv. lachrymans</name>
    <dbReference type="NCBI Taxonomy" id="53707"/>
    <lineage>
        <taxon>Bacteria</taxon>
        <taxon>Pseudomonadati</taxon>
        <taxon>Pseudomonadota</taxon>
        <taxon>Gammaproteobacteria</taxon>
        <taxon>Pseudomonadales</taxon>
        <taxon>Pseudomonadaceae</taxon>
        <taxon>Pseudomonas</taxon>
        <taxon>Pseudomonas amygdali</taxon>
    </lineage>
</organism>
<proteinExistence type="predicted"/>
<reference evidence="1 2" key="1">
    <citation type="submission" date="2015-07" db="EMBL/GenBank/DDBJ databases">
        <authorList>
            <person name="O'Brien H.E."/>
            <person name="Thakur S."/>
            <person name="Gong Y."/>
            <person name="Wang P.W."/>
            <person name="Guttman D.S."/>
        </authorList>
    </citation>
    <scope>NUCLEOTIDE SEQUENCE [LARGE SCALE GENOMIC DNA]</scope>
    <source>
        <strain evidence="1 2">107</strain>
    </source>
</reference>
<dbReference type="EMBL" id="LGLK01000057">
    <property type="protein sequence ID" value="KPC17640.1"/>
    <property type="molecule type" value="Genomic_DNA"/>
</dbReference>
<reference evidence="1 2" key="2">
    <citation type="submission" date="2015-10" db="EMBL/GenBank/DDBJ databases">
        <title>Comparative genomics and high-throughput reverse genetic screens identify a new phytobacterial MAMP and an Arabidopsis receptor required for immune elicitation.</title>
        <authorList>
            <person name="Mott G.A."/>
            <person name="Thakur S."/>
            <person name="Wang P.W."/>
            <person name="Desveaux D."/>
            <person name="Guttman D.S."/>
        </authorList>
    </citation>
    <scope>NUCLEOTIDE SEQUENCE [LARGE SCALE GENOMIC DNA]</scope>
    <source>
        <strain evidence="1 2">107</strain>
    </source>
</reference>
<evidence type="ECO:0000313" key="2">
    <source>
        <dbReference type="Proteomes" id="UP000037943"/>
    </source>
</evidence>
<gene>
    <name evidence="1" type="ORF">AC499_0842</name>
</gene>
<name>A0ABR5KSW7_PSEAV</name>
<sequence length="39" mass="4052">MKGQLISASRQCIAATAFGVSKADSLEAWSPARKTSGLI</sequence>
<keyword evidence="2" id="KW-1185">Reference proteome</keyword>
<comment type="caution">
    <text evidence="1">The sequence shown here is derived from an EMBL/GenBank/DDBJ whole genome shotgun (WGS) entry which is preliminary data.</text>
</comment>
<evidence type="ECO:0000313" key="1">
    <source>
        <dbReference type="EMBL" id="KPC17640.1"/>
    </source>
</evidence>
<accession>A0ABR5KSW7</accession>
<protein>
    <submittedName>
        <fullName evidence="1">Uncharacterized protein</fullName>
    </submittedName>
</protein>
<dbReference type="Proteomes" id="UP000037943">
    <property type="component" value="Unassembled WGS sequence"/>
</dbReference>